<sequence>MSYLIKDNKVIATTSETYKSGASVRVAWLRQGKTLVNAVSAKVSNAKKWNTIEAEHANLAIELSEGEFYAGDDKPKKIVVTGADIEIGLEIRKITGDEKDYSKLANTITTGFKNGKGYGDLQVDLQVMLGVSQLEADKILRLFKR</sequence>
<organism evidence="1 2">
    <name type="scientific">Pseudoalteromonas luteoviolacea S4060-1</name>
    <dbReference type="NCBI Taxonomy" id="1365257"/>
    <lineage>
        <taxon>Bacteria</taxon>
        <taxon>Pseudomonadati</taxon>
        <taxon>Pseudomonadota</taxon>
        <taxon>Gammaproteobacteria</taxon>
        <taxon>Alteromonadales</taxon>
        <taxon>Pseudoalteromonadaceae</taxon>
        <taxon>Pseudoalteromonas</taxon>
    </lineage>
</organism>
<evidence type="ECO:0000313" key="1">
    <source>
        <dbReference type="EMBL" id="KZN63327.1"/>
    </source>
</evidence>
<accession>A0A167KV42</accession>
<dbReference type="RefSeq" id="WP_063382110.1">
    <property type="nucleotide sequence ID" value="NZ_AUXX01000034.1"/>
</dbReference>
<comment type="caution">
    <text evidence="1">The sequence shown here is derived from an EMBL/GenBank/DDBJ whole genome shotgun (WGS) entry which is preliminary data.</text>
</comment>
<protein>
    <submittedName>
        <fullName evidence="1">Uncharacterized protein</fullName>
    </submittedName>
</protein>
<dbReference type="AlphaFoldDB" id="A0A167KV42"/>
<proteinExistence type="predicted"/>
<gene>
    <name evidence="1" type="ORF">N478_03495</name>
</gene>
<dbReference type="Proteomes" id="UP000076661">
    <property type="component" value="Unassembled WGS sequence"/>
</dbReference>
<dbReference type="PATRIC" id="fig|1365257.3.peg.3733"/>
<dbReference type="EMBL" id="AUXX01000034">
    <property type="protein sequence ID" value="KZN63327.1"/>
    <property type="molecule type" value="Genomic_DNA"/>
</dbReference>
<name>A0A167KV42_9GAMM</name>
<evidence type="ECO:0000313" key="2">
    <source>
        <dbReference type="Proteomes" id="UP000076661"/>
    </source>
</evidence>
<reference evidence="1 2" key="1">
    <citation type="submission" date="2013-07" db="EMBL/GenBank/DDBJ databases">
        <title>Comparative Genomic and Metabolomic Analysis of Twelve Strains of Pseudoalteromonas luteoviolacea.</title>
        <authorList>
            <person name="Vynne N.G."/>
            <person name="Mansson M."/>
            <person name="Gram L."/>
        </authorList>
    </citation>
    <scope>NUCLEOTIDE SEQUENCE [LARGE SCALE GENOMIC DNA]</scope>
    <source>
        <strain evidence="1 2">S4060-1</strain>
    </source>
</reference>